<dbReference type="Gene3D" id="1.10.1130.10">
    <property type="entry name" value="Flavocytochrome C3, Chain A"/>
    <property type="match status" value="1"/>
</dbReference>
<keyword evidence="3" id="KW-1185">Reference proteome</keyword>
<dbReference type="PROSITE" id="PS50077">
    <property type="entry name" value="HEAT_REPEAT"/>
    <property type="match status" value="1"/>
</dbReference>
<dbReference type="EMBL" id="BSDR01000001">
    <property type="protein sequence ID" value="GLI34864.1"/>
    <property type="molecule type" value="Genomic_DNA"/>
</dbReference>
<dbReference type="InterPro" id="IPR019734">
    <property type="entry name" value="TPR_rpt"/>
</dbReference>
<dbReference type="PANTHER" id="PTHR44809">
    <property type="match status" value="1"/>
</dbReference>
<comment type="caution">
    <text evidence="2">The sequence shown here is derived from an EMBL/GenBank/DDBJ whole genome shotgun (WGS) entry which is preliminary data.</text>
</comment>
<accession>A0A9W6FU14</accession>
<dbReference type="SUPFAM" id="SSF48371">
    <property type="entry name" value="ARM repeat"/>
    <property type="match status" value="1"/>
</dbReference>
<dbReference type="InterPro" id="IPR036280">
    <property type="entry name" value="Multihaem_cyt_sf"/>
</dbReference>
<dbReference type="PROSITE" id="PS50293">
    <property type="entry name" value="TPR_REGION"/>
    <property type="match status" value="2"/>
</dbReference>
<reference evidence="2" key="1">
    <citation type="submission" date="2022-12" db="EMBL/GenBank/DDBJ databases">
        <title>Reference genome sequencing for broad-spectrum identification of bacterial and archaeal isolates by mass spectrometry.</title>
        <authorList>
            <person name="Sekiguchi Y."/>
            <person name="Tourlousse D.M."/>
        </authorList>
    </citation>
    <scope>NUCLEOTIDE SEQUENCE</scope>
    <source>
        <strain evidence="2">ASRB1</strain>
    </source>
</reference>
<name>A0A9W6FU14_9BACT</name>
<evidence type="ECO:0000256" key="1">
    <source>
        <dbReference type="PROSITE-ProRule" id="PRU00339"/>
    </source>
</evidence>
<dbReference type="SUPFAM" id="SSF48695">
    <property type="entry name" value="Multiheme cytochromes"/>
    <property type="match status" value="1"/>
</dbReference>
<dbReference type="PROSITE" id="PS50005">
    <property type="entry name" value="TPR"/>
    <property type="match status" value="4"/>
</dbReference>
<dbReference type="InterPro" id="IPR016024">
    <property type="entry name" value="ARM-type_fold"/>
</dbReference>
<dbReference type="InterPro" id="IPR011990">
    <property type="entry name" value="TPR-like_helical_dom_sf"/>
</dbReference>
<dbReference type="InterPro" id="IPR052943">
    <property type="entry name" value="TMTC_O-mannosyl-trnsfr"/>
</dbReference>
<dbReference type="Gene3D" id="1.25.10.10">
    <property type="entry name" value="Leucine-rich Repeat Variant"/>
    <property type="match status" value="1"/>
</dbReference>
<dbReference type="InterPro" id="IPR011989">
    <property type="entry name" value="ARM-like"/>
</dbReference>
<dbReference type="Gene3D" id="3.90.10.10">
    <property type="entry name" value="Cytochrome C3"/>
    <property type="match status" value="1"/>
</dbReference>
<dbReference type="Gene3D" id="1.25.40.10">
    <property type="entry name" value="Tetratricopeptide repeat domain"/>
    <property type="match status" value="2"/>
</dbReference>
<dbReference type="Proteomes" id="UP001144372">
    <property type="component" value="Unassembled WGS sequence"/>
</dbReference>
<sequence length="726" mass="81579">MQPYTPEFAKARLTQQQNAVVIGEFKYQADLKGGVVIETAPKGKKKYPIEHVLGGKNVCYFLTPFPKGRLQTLPVAYDLNKREWFDTAASGIRHFPAGETDRPVHWKESPYTFNTACYSCHVSQLLTNYDLKTDRYKTTWAEPGINCESCHGPSVEHNRVFRETPEGRKLQDPKIISWKNFTPEQKNAACSICHAKMSVIAENFEPGDRFFDHFDLATLEDPDFYPDGRDLGENYTYTSWMMSPCGKAGTLHCVICHTSSGRYRFKADEKANEACMPCHEKNVKDAPVHTHHKEGSAGNKCISCHMPMTSFARMNRTDHSMLPPTPAATLAFKSPNACNICHTDKDAAWADRVVREWRPRDYQAPLLARASLVDAGRRRDWSKLPEMLSYVMSKDRDEVFATSLIRIIPASGDPRVVPVLIEAIEDPSPLVRSAAAAALQNVPTKETVQALVDATGDDYRLVRVRAAASLAGYQNIPLDDAQKKTVESATREYLSSILSRPDQWSSHYNMGNYYMDRGDIKSALASYDTALKLEPHALRAMVNESMAYARLGENRKAGDMLRKALKMAPDNAEANFNMGLLKAEENDTQGAERHLKAALKADPQMAQAAYNLCVILSRDRIDEAIGFCRQATELRPGEPRYAYTLAFYQEQKGDSGSAAMVLEDLVDRIPVHSDSYLLLGSIYEKQGKKEEAERIYKRALETKGIPDIYKYSIAVRLNSLKQENEP</sequence>
<feature type="repeat" description="TPR" evidence="1">
    <location>
        <begin position="572"/>
        <end position="605"/>
    </location>
</feature>
<evidence type="ECO:0000313" key="2">
    <source>
        <dbReference type="EMBL" id="GLI34864.1"/>
    </source>
</evidence>
<dbReference type="SMART" id="SM00567">
    <property type="entry name" value="EZ_HEAT"/>
    <property type="match status" value="2"/>
</dbReference>
<dbReference type="Pfam" id="PF13432">
    <property type="entry name" value="TPR_16"/>
    <property type="match status" value="1"/>
</dbReference>
<dbReference type="Pfam" id="PF13181">
    <property type="entry name" value="TPR_8"/>
    <property type="match status" value="1"/>
</dbReference>
<gene>
    <name evidence="2" type="ORF">DAMNIGENAA_22970</name>
</gene>
<organism evidence="2 3">
    <name type="scientific">Desulforhabdus amnigena</name>
    <dbReference type="NCBI Taxonomy" id="40218"/>
    <lineage>
        <taxon>Bacteria</taxon>
        <taxon>Pseudomonadati</taxon>
        <taxon>Thermodesulfobacteriota</taxon>
        <taxon>Syntrophobacteria</taxon>
        <taxon>Syntrophobacterales</taxon>
        <taxon>Syntrophobacteraceae</taxon>
        <taxon>Desulforhabdus</taxon>
    </lineage>
</organism>
<dbReference type="AlphaFoldDB" id="A0A9W6FU14"/>
<dbReference type="Pfam" id="PF14559">
    <property type="entry name" value="TPR_19"/>
    <property type="match status" value="1"/>
</dbReference>
<protein>
    <submittedName>
        <fullName evidence="2">Uncharacterized protein</fullName>
    </submittedName>
</protein>
<dbReference type="SUPFAM" id="SSF48452">
    <property type="entry name" value="TPR-like"/>
    <property type="match status" value="1"/>
</dbReference>
<dbReference type="PANTHER" id="PTHR44809:SF1">
    <property type="entry name" value="PROTEIN O-MANNOSYL-TRANSFERASE TMTC1"/>
    <property type="match status" value="1"/>
</dbReference>
<feature type="repeat" description="TPR" evidence="1">
    <location>
        <begin position="673"/>
        <end position="706"/>
    </location>
</feature>
<dbReference type="InterPro" id="IPR004155">
    <property type="entry name" value="PBS_lyase_HEAT"/>
</dbReference>
<dbReference type="InterPro" id="IPR021133">
    <property type="entry name" value="HEAT_type_2"/>
</dbReference>
<dbReference type="Pfam" id="PF13646">
    <property type="entry name" value="HEAT_2"/>
    <property type="match status" value="1"/>
</dbReference>
<feature type="repeat" description="TPR" evidence="1">
    <location>
        <begin position="538"/>
        <end position="571"/>
    </location>
</feature>
<feature type="repeat" description="TPR" evidence="1">
    <location>
        <begin position="504"/>
        <end position="537"/>
    </location>
</feature>
<dbReference type="SMART" id="SM00028">
    <property type="entry name" value="TPR"/>
    <property type="match status" value="5"/>
</dbReference>
<keyword evidence="1" id="KW-0802">TPR repeat</keyword>
<evidence type="ECO:0000313" key="3">
    <source>
        <dbReference type="Proteomes" id="UP001144372"/>
    </source>
</evidence>
<proteinExistence type="predicted"/>